<proteinExistence type="predicted"/>
<feature type="compositionally biased region" description="Basic residues" evidence="1">
    <location>
        <begin position="45"/>
        <end position="57"/>
    </location>
</feature>
<organism evidence="2">
    <name type="scientific">Arundo donax</name>
    <name type="common">Giant reed</name>
    <name type="synonym">Donax arundinaceus</name>
    <dbReference type="NCBI Taxonomy" id="35708"/>
    <lineage>
        <taxon>Eukaryota</taxon>
        <taxon>Viridiplantae</taxon>
        <taxon>Streptophyta</taxon>
        <taxon>Embryophyta</taxon>
        <taxon>Tracheophyta</taxon>
        <taxon>Spermatophyta</taxon>
        <taxon>Magnoliopsida</taxon>
        <taxon>Liliopsida</taxon>
        <taxon>Poales</taxon>
        <taxon>Poaceae</taxon>
        <taxon>PACMAD clade</taxon>
        <taxon>Arundinoideae</taxon>
        <taxon>Arundineae</taxon>
        <taxon>Arundo</taxon>
    </lineage>
</organism>
<evidence type="ECO:0000313" key="2">
    <source>
        <dbReference type="EMBL" id="JAD26116.1"/>
    </source>
</evidence>
<reference evidence="2" key="2">
    <citation type="journal article" date="2015" name="Data Brief">
        <title>Shoot transcriptome of the giant reed, Arundo donax.</title>
        <authorList>
            <person name="Barrero R.A."/>
            <person name="Guerrero F.D."/>
            <person name="Moolhuijzen P."/>
            <person name="Goolsby J.A."/>
            <person name="Tidwell J."/>
            <person name="Bellgard S.E."/>
            <person name="Bellgard M.I."/>
        </authorList>
    </citation>
    <scope>NUCLEOTIDE SEQUENCE</scope>
    <source>
        <tissue evidence="2">Shoot tissue taken approximately 20 cm above the soil surface</tissue>
    </source>
</reference>
<protein>
    <submittedName>
        <fullName evidence="2">Uncharacterized protein</fullName>
    </submittedName>
</protein>
<sequence length="57" mass="6635">MAAPRRRRRPRSQRKKPSFSGSLSRPRVFRARTSDPLRFAESSGSRHHHLHGTSRAR</sequence>
<reference evidence="2" key="1">
    <citation type="submission" date="2014-09" db="EMBL/GenBank/DDBJ databases">
        <authorList>
            <person name="Magalhaes I.L.F."/>
            <person name="Oliveira U."/>
            <person name="Santos F.R."/>
            <person name="Vidigal T.H.D.A."/>
            <person name="Brescovit A.D."/>
            <person name="Santos A.J."/>
        </authorList>
    </citation>
    <scope>NUCLEOTIDE SEQUENCE</scope>
    <source>
        <tissue evidence="2">Shoot tissue taken approximately 20 cm above the soil surface</tissue>
    </source>
</reference>
<name>A0A0A8YJA4_ARUDO</name>
<dbReference type="EMBL" id="GBRH01271779">
    <property type="protein sequence ID" value="JAD26116.1"/>
    <property type="molecule type" value="Transcribed_RNA"/>
</dbReference>
<feature type="region of interest" description="Disordered" evidence="1">
    <location>
        <begin position="1"/>
        <end position="57"/>
    </location>
</feature>
<feature type="compositionally biased region" description="Basic residues" evidence="1">
    <location>
        <begin position="1"/>
        <end position="17"/>
    </location>
</feature>
<accession>A0A0A8YJA4</accession>
<dbReference type="AlphaFoldDB" id="A0A0A8YJA4"/>
<evidence type="ECO:0000256" key="1">
    <source>
        <dbReference type="SAM" id="MobiDB-lite"/>
    </source>
</evidence>